<keyword evidence="3" id="KW-1133">Transmembrane helix</keyword>
<gene>
    <name evidence="5" type="ordered locus">Cgl2883</name>
</gene>
<evidence type="ECO:0000256" key="2">
    <source>
        <dbReference type="SAM" id="MobiDB-lite"/>
    </source>
</evidence>
<dbReference type="PATRIC" id="fig|196627.13.peg.2815"/>
<accession>Q8NLQ6</accession>
<dbReference type="Pfam" id="PF17173">
    <property type="entry name" value="DUF5129"/>
    <property type="match status" value="1"/>
</dbReference>
<keyword evidence="3" id="KW-0472">Membrane</keyword>
<evidence type="ECO:0000256" key="3">
    <source>
        <dbReference type="SAM" id="Phobius"/>
    </source>
</evidence>
<organism evidence="5 6">
    <name type="scientific">Corynebacterium glutamicum (strain ATCC 13032 / DSM 20300 / JCM 1318 / BCRC 11384 / CCUG 27702 / LMG 3730 / NBRC 12168 / NCIMB 10025 / NRRL B-2784 / 534)</name>
    <dbReference type="NCBI Taxonomy" id="196627"/>
    <lineage>
        <taxon>Bacteria</taxon>
        <taxon>Bacillati</taxon>
        <taxon>Actinomycetota</taxon>
        <taxon>Actinomycetes</taxon>
        <taxon>Mycobacteriales</taxon>
        <taxon>Corynebacteriaceae</taxon>
        <taxon>Corynebacterium</taxon>
    </lineage>
</organism>
<dbReference type="eggNOG" id="ENOG50337I7">
    <property type="taxonomic scope" value="Bacteria"/>
</dbReference>
<feature type="domain" description="DUF5129" evidence="4">
    <location>
        <begin position="93"/>
        <end position="376"/>
    </location>
</feature>
<dbReference type="STRING" id="196627.cg3192"/>
<keyword evidence="6" id="KW-1185">Reference proteome</keyword>
<evidence type="ECO:0000256" key="1">
    <source>
        <dbReference type="SAM" id="Coils"/>
    </source>
</evidence>
<dbReference type="HOGENOM" id="CLU_028326_0_0_11"/>
<dbReference type="InterPro" id="IPR033435">
    <property type="entry name" value="DUF5129"/>
</dbReference>
<protein>
    <submittedName>
        <fullName evidence="5">Hypothetical membrane protein</fullName>
    </submittedName>
</protein>
<keyword evidence="1" id="KW-0175">Coiled coil</keyword>
<feature type="compositionally biased region" description="Low complexity" evidence="2">
    <location>
        <begin position="478"/>
        <end position="489"/>
    </location>
</feature>
<dbReference type="OrthoDB" id="4423347at2"/>
<feature type="transmembrane region" description="Helical" evidence="3">
    <location>
        <begin position="221"/>
        <end position="244"/>
    </location>
</feature>
<proteinExistence type="predicted"/>
<keyword evidence="3" id="KW-0812">Transmembrane</keyword>
<dbReference type="AlphaFoldDB" id="Q8NLQ6"/>
<feature type="coiled-coil region" evidence="1">
    <location>
        <begin position="357"/>
        <end position="384"/>
    </location>
</feature>
<name>Q8NLQ6_CORGL</name>
<dbReference type="EMBL" id="BA000036">
    <property type="protein sequence ID" value="BAC00277.1"/>
    <property type="molecule type" value="Genomic_DNA"/>
</dbReference>
<evidence type="ECO:0000313" key="6">
    <source>
        <dbReference type="Proteomes" id="UP000000582"/>
    </source>
</evidence>
<dbReference type="KEGG" id="cgl:Cgl2883"/>
<feature type="region of interest" description="Disordered" evidence="2">
    <location>
        <begin position="478"/>
        <end position="498"/>
    </location>
</feature>
<evidence type="ECO:0000259" key="4">
    <source>
        <dbReference type="Pfam" id="PF17173"/>
    </source>
</evidence>
<evidence type="ECO:0000313" key="5">
    <source>
        <dbReference type="EMBL" id="BAC00277.1"/>
    </source>
</evidence>
<dbReference type="Proteomes" id="UP000000582">
    <property type="component" value="Chromosome"/>
</dbReference>
<dbReference type="BioCyc" id="CORYNE:G18NG-12501-MONOMER"/>
<reference evidence="6" key="1">
    <citation type="journal article" date="2003" name="Appl. Microbiol. Biotechnol.">
        <title>The Corynebacterium glutamicum genome: features and impacts on biotechnological processes.</title>
        <authorList>
            <person name="Ikeda M."/>
            <person name="Nakagawa S."/>
        </authorList>
    </citation>
    <scope>NUCLEOTIDE SEQUENCE [LARGE SCALE GENOMIC DNA]</scope>
    <source>
        <strain evidence="6">ATCC 13032 / DSM 20300 / BCRC 11384 / JCM 1318 / LMG 3730 / NCIMB 10025</strain>
    </source>
</reference>
<sequence length="498" mass="54457">MLFDAPFGRYLDLVTMSVFHGFMSFIGRTVGSMQPFPLSLTNSSVAGIAAGALLFLSVPFASPVHAQTILQDTLEVTVLDNADELAPEDEDFLSTETPKIDFPDSVTAVRYITLTDNTDKINDDVENYLRAEHPEWIQTNSFAPGEVIIAVGFDPNTMGAYAGNDVAAETGIAEQDRIDGTTDAMRPLLQDGRIALGMLEGAKSVADTSVVRESSAPSGGVIAAILGGIAALVAIIVAWATSYANKKKAEKAREQFDYASRHYGEVAQQLDGINVRAHSLTSPLADDELRRQWDDVNSRFLEVNDIFGRLEGLTSTSENKAFRKALPDIEKAHTAVTQMEIAQKNIDTLYDMEHGHEDTRRRELTRLRADMQEARQDINDKDAVVDDILRTLIQRTETIAPSAPDFMDQYARLIRDYAVALQGVEKNLEQVKQTTERNAPAIYDDNWRVGTGYNSWVPYYMISSWHAADVSAASSASSSSANTTFSSGFSGAGGGSSW</sequence>